<keyword evidence="2" id="KW-0732">Signal</keyword>
<reference evidence="3 4" key="1">
    <citation type="submission" date="2019-02" db="EMBL/GenBank/DDBJ databases">
        <title>Deep-cultivation of Planctomycetes and their phenomic and genomic characterization uncovers novel biology.</title>
        <authorList>
            <person name="Wiegand S."/>
            <person name="Jogler M."/>
            <person name="Boedeker C."/>
            <person name="Pinto D."/>
            <person name="Vollmers J."/>
            <person name="Rivas-Marin E."/>
            <person name="Kohn T."/>
            <person name="Peeters S.H."/>
            <person name="Heuer A."/>
            <person name="Rast P."/>
            <person name="Oberbeckmann S."/>
            <person name="Bunk B."/>
            <person name="Jeske O."/>
            <person name="Meyerdierks A."/>
            <person name="Storesund J.E."/>
            <person name="Kallscheuer N."/>
            <person name="Luecker S."/>
            <person name="Lage O.M."/>
            <person name="Pohl T."/>
            <person name="Merkel B.J."/>
            <person name="Hornburger P."/>
            <person name="Mueller R.-W."/>
            <person name="Bruemmer F."/>
            <person name="Labrenz M."/>
            <person name="Spormann A.M."/>
            <person name="Op den Camp H."/>
            <person name="Overmann J."/>
            <person name="Amann R."/>
            <person name="Jetten M.S.M."/>
            <person name="Mascher T."/>
            <person name="Medema M.H."/>
            <person name="Devos D.P."/>
            <person name="Kaster A.-K."/>
            <person name="Ovreas L."/>
            <person name="Rohde M."/>
            <person name="Galperin M.Y."/>
            <person name="Jogler C."/>
        </authorList>
    </citation>
    <scope>NUCLEOTIDE SEQUENCE [LARGE SCALE GENOMIC DNA]</scope>
    <source>
        <strain evidence="3 4">Mal4</strain>
    </source>
</reference>
<accession>A0A517ZE75</accession>
<dbReference type="InterPro" id="IPR011050">
    <property type="entry name" value="Pectin_lyase_fold/virulence"/>
</dbReference>
<feature type="signal peptide" evidence="2">
    <location>
        <begin position="1"/>
        <end position="23"/>
    </location>
</feature>
<dbReference type="SUPFAM" id="SSF51126">
    <property type="entry name" value="Pectin lyase-like"/>
    <property type="match status" value="1"/>
</dbReference>
<proteinExistence type="predicted"/>
<evidence type="ECO:0000313" key="3">
    <source>
        <dbReference type="EMBL" id="QDU40781.1"/>
    </source>
</evidence>
<evidence type="ECO:0000313" key="4">
    <source>
        <dbReference type="Proteomes" id="UP000320496"/>
    </source>
</evidence>
<dbReference type="CDD" id="cd00688">
    <property type="entry name" value="ISOPREN_C2_like"/>
    <property type="match status" value="1"/>
</dbReference>
<evidence type="ECO:0000256" key="2">
    <source>
        <dbReference type="SAM" id="SignalP"/>
    </source>
</evidence>
<dbReference type="KEGG" id="mri:Mal4_51410"/>
<dbReference type="Proteomes" id="UP000320496">
    <property type="component" value="Chromosome"/>
</dbReference>
<name>A0A517ZE75_9PLAN</name>
<dbReference type="OrthoDB" id="231581at2"/>
<dbReference type="Gene3D" id="1.50.10.20">
    <property type="match status" value="1"/>
</dbReference>
<sequence length="737" mass="80807" precursor="true">MQRHVTTLAGFVLFALWASTTYAATAEEIEAARLKGVEYLKSKQVDDGSWHFEGHAVGITSLCGLALLENGVPVSDPVIEKAQRFVRRNTDELKNTYDLALAILFLSRIGDRDNRAPIRSLAARLVAGQNVEGGWGYNCPIVNPGILSNPASRPDPPDGPGDNSCTQFAVLGLWVASRWGVNVDDTMARVGERFVSTQKEDGGWPYRHDVEDQGSRSSMTYAGLFCLTVARATRIRQLQSDSTVRRSLDEPEESADGPQSTTLLADPVFSKGLEKAGQFARGISRNSPRYFLWSVERMGVMLGLPEFGGTNWFEKGATALVEAQGEEGEWTSPSESRGSLSDTAFAILFLRRANLGSDISRLLEGEPERRFQIISRENKPRYLRLTDALKAARDGDVIHIDGAGPFEMPHLNLDKSLTIAAGHGYTPVMIFGIGYDERGRRARPQDDVNARHMLRITKGTVTLEGLHFQFDPPDIGFGLPWSAIVLSGGNLRMLNCAVSESNGRGMAPIVMDQAGSLVIRNSLLVGGRAAIEVTVNGQQDVRLDNCVVFSKNAFNVYQGSGGDAKLKLALDRCTVQAREVFFFPRLASPVDIVSNGTAYKADWMGSQMLSDPNGHDGLTWTGSSNVYDLLRWVGAAGTENTRVKDEGSWSRFWGGSDENGQKRVIPFAGRRPHEAFTHGIRGEDFEFAPNSAVYNVRRETGIDPLIVGPGNGYSRFRDSFQYREWQQGDEGSLAASP</sequence>
<protein>
    <recommendedName>
        <fullName evidence="5">Prenyltransferase and squalene oxidase repeat protein</fullName>
    </recommendedName>
</protein>
<dbReference type="SUPFAM" id="SSF48239">
    <property type="entry name" value="Terpenoid cyclases/Protein prenyltransferases"/>
    <property type="match status" value="1"/>
</dbReference>
<evidence type="ECO:0000256" key="1">
    <source>
        <dbReference type="SAM" id="MobiDB-lite"/>
    </source>
</evidence>
<dbReference type="InterPro" id="IPR012334">
    <property type="entry name" value="Pectin_lyas_fold"/>
</dbReference>
<dbReference type="AlphaFoldDB" id="A0A517ZE75"/>
<keyword evidence="4" id="KW-1185">Reference proteome</keyword>
<dbReference type="EMBL" id="CP036275">
    <property type="protein sequence ID" value="QDU40781.1"/>
    <property type="molecule type" value="Genomic_DNA"/>
</dbReference>
<organism evidence="3 4">
    <name type="scientific">Maioricimonas rarisocia</name>
    <dbReference type="NCBI Taxonomy" id="2528026"/>
    <lineage>
        <taxon>Bacteria</taxon>
        <taxon>Pseudomonadati</taxon>
        <taxon>Planctomycetota</taxon>
        <taxon>Planctomycetia</taxon>
        <taxon>Planctomycetales</taxon>
        <taxon>Planctomycetaceae</taxon>
        <taxon>Maioricimonas</taxon>
    </lineage>
</organism>
<feature type="region of interest" description="Disordered" evidence="1">
    <location>
        <begin position="240"/>
        <end position="263"/>
    </location>
</feature>
<dbReference type="InterPro" id="IPR008930">
    <property type="entry name" value="Terpenoid_cyclase/PrenylTrfase"/>
</dbReference>
<gene>
    <name evidence="3" type="ORF">Mal4_51410</name>
</gene>
<dbReference type="Gene3D" id="2.160.20.10">
    <property type="entry name" value="Single-stranded right-handed beta-helix, Pectin lyase-like"/>
    <property type="match status" value="1"/>
</dbReference>
<feature type="chain" id="PRO_5022222783" description="Prenyltransferase and squalene oxidase repeat protein" evidence="2">
    <location>
        <begin position="24"/>
        <end position="737"/>
    </location>
</feature>
<evidence type="ECO:0008006" key="5">
    <source>
        <dbReference type="Google" id="ProtNLM"/>
    </source>
</evidence>
<dbReference type="RefSeq" id="WP_145372043.1">
    <property type="nucleotide sequence ID" value="NZ_CP036275.1"/>
</dbReference>